<proteinExistence type="inferred from homology"/>
<feature type="region of interest" description="Disordered" evidence="8">
    <location>
        <begin position="634"/>
        <end position="668"/>
    </location>
</feature>
<dbReference type="InterPro" id="IPR011990">
    <property type="entry name" value="TPR-like_helical_dom_sf"/>
</dbReference>
<evidence type="ECO:0000259" key="10">
    <source>
        <dbReference type="PROSITE" id="PS51999"/>
    </source>
</evidence>
<evidence type="ECO:0000313" key="12">
    <source>
        <dbReference type="EMBL" id="CAL4767360.1"/>
    </source>
</evidence>
<feature type="active site" evidence="5 6">
    <location>
        <position position="354"/>
    </location>
</feature>
<dbReference type="Pfam" id="PF00648">
    <property type="entry name" value="Peptidase_C2"/>
    <property type="match status" value="1"/>
</dbReference>
<feature type="compositionally biased region" description="Low complexity" evidence="8">
    <location>
        <begin position="9"/>
        <end position="30"/>
    </location>
</feature>
<dbReference type="Proteomes" id="UP001152797">
    <property type="component" value="Unassembled WGS sequence"/>
</dbReference>
<sequence length="1708" mass="187439">MARFRGPRRAGQQVQGPQVPQVSSQKSRSQGSKFEWQLVCGDDDEPAANARVALQHEFWQEMVAAKSPKSFQDTDFVAGPRSVDGRQEEKSSTGDFFKATMSEVTRRLPEVSEEVLCHCGLVAQLRRVQKRGPTYGRPYHACPSRHCRFFEFADQGSTVAALELQWKRFPATGAWTVVSDEGFMPSDVRQGGVGDCWFMSALAVVAERHDLMRKLLPNLNDGAASGCHEVRLFLDGRWRAVLVDDWLPTTEKQRRPDGTGLAYGRCTNQQLWVSFIEKAYAKAHRAYRFISGGETSEALLELTGAPTEVVNFQGPSFDPDLFWARLVSLLQAGCPIGCGTSAMTLEELGLVGQHAYSVLEAEDGGGFFVAALGPDGDGRRVKVRNPWGEWTRREQDELLAQLGVAITPGDGCFWMNYSDFIRGFACADICYARAGWHSQSFDLEFDGHGEGLGVRNALKLRSVGGAVECWVMGIQPTERGKQVKRPKGYYLNDLSLLILDDAGEVVASVLGGARRDVSCSAVMEEGREYVAVPVSFRASRGPFVRRIYAAAPVEVLQEPASPKLAWRAMHRLLMSPAPKTQTPFQRMAYDFGVGEMVVVEAASMALGLAVNQNPSASLSLRFVAAGNHTVLRTQGGMQDGCSDEERNQRQKQAESKAKSRGKGHGQKPNWRLYDVEASIPKFCQSLAFVAVAQLDTWEFSLENMEAKQDLDETPVVSAASAFAPVTPSHWVNQEHRSSLLDDLDDDAELQAAILASQNDSENLRHFQAKEEESDEDLALAISLSLQPLPAPNADAKVACSAPVGDGFAEALGEVLQTMRENWVQINVFHASSVLSACAKAQEWAAAFQVLQMEDVVPDTVCYNAAIAACRSGQWQMAFEVLDRMGKAKAAPNVNSFNAVIAACALPGLWDTALWLLHHMGIARIQHDIISINSCITACDKAGRWETALALLAETEGADIVSFSAAISACGFAEQWQTALALLAGTPLSLNSAFNKSSARVCWNTAISACEKGQQWQQALHLLSSMPTAALSPDVISYNAAIRACEQSSWWRNALQLLQDAGPGADVITHNAAMAACKSLVGTKMRLVLLAVLAAALRSLAWVSPGLTPVPRVGVQRCAQVDPGDCKAVRNDAVSGVQLPTMDEDEPAWLSFVIARYLDEEWVEQPVHKEIGEAVAQIYRESRAEGDDDLIAVLAKLSFGLKDMWRSAGFGDAFEGPVDVANRVAELLMLRQGGEVWSYGRSNSDVQQKMLKRLEEYEEVGEDLTAPESDRPMITYKLRHDWQIFPWLWHGVRARGADLAAVGVTPADAPPRRKSNSAEGPLKARRSRFSSGWRLPDPRNDMEQKELEKARAWVVALEVLRGMPVAFIACEICVFARDVGEVQRTWVAQKAAEAVWQRPKRRSRSKSAKATSYRDPEQSKVSEEGVKDWSVFPGNAPWIPSTPSGRAVNKKTDQSNGAGAKESMVDQSVIQPVSSQVAAETLSPEEEKILEHLKGLKSAGIDLTEQMEQQQQKLIAKQQVAAASKALTHGHLNRLTKLKTQVTTAADKVTKLDREWKAFVEATTQKVRQHAELFQKCRSDLLEAYNMKLAELHALKQEMSSASMSMLGPATAGQMIPEEPNVGEQLRDLEEVILVEGSVGEVGEVDLTDDMEDVENMGPMSFGPQSKASPKLHKQFRGATSPTKVAQQHLKPKTQEVRDAKVKEKEQNA</sequence>
<feature type="compositionally biased region" description="Basic residues" evidence="8">
    <location>
        <begin position="1397"/>
        <end position="1406"/>
    </location>
</feature>
<dbReference type="GO" id="GO:0005737">
    <property type="term" value="C:cytoplasm"/>
    <property type="evidence" value="ECO:0007669"/>
    <property type="project" value="TreeGrafter"/>
</dbReference>
<dbReference type="SUPFAM" id="SSF54001">
    <property type="entry name" value="Cysteine proteinases"/>
    <property type="match status" value="1"/>
</dbReference>
<dbReference type="Pfam" id="PF06839">
    <property type="entry name" value="Zn_ribbon_GRF"/>
    <property type="match status" value="1"/>
</dbReference>
<dbReference type="EMBL" id="CAMXCT020000534">
    <property type="protein sequence ID" value="CAL1133423.1"/>
    <property type="molecule type" value="Genomic_DNA"/>
</dbReference>
<dbReference type="GO" id="GO:0008270">
    <property type="term" value="F:zinc ion binding"/>
    <property type="evidence" value="ECO:0007669"/>
    <property type="project" value="UniProtKB-KW"/>
</dbReference>
<evidence type="ECO:0000259" key="9">
    <source>
        <dbReference type="PROSITE" id="PS50203"/>
    </source>
</evidence>
<dbReference type="InterPro" id="IPR010666">
    <property type="entry name" value="Znf_GRF"/>
</dbReference>
<feature type="region of interest" description="Disordered" evidence="8">
    <location>
        <begin position="1392"/>
        <end position="1467"/>
    </location>
</feature>
<dbReference type="Gene3D" id="3.90.70.10">
    <property type="entry name" value="Cysteine proteinases"/>
    <property type="match status" value="1"/>
</dbReference>
<feature type="compositionally biased region" description="Basic and acidic residues" evidence="8">
    <location>
        <begin position="1692"/>
        <end position="1708"/>
    </location>
</feature>
<dbReference type="PROSITE" id="PS00139">
    <property type="entry name" value="THIOL_PROTEASE_CYS"/>
    <property type="match status" value="1"/>
</dbReference>
<dbReference type="InterPro" id="IPR022684">
    <property type="entry name" value="Calpain_cysteine_protease"/>
</dbReference>
<dbReference type="PANTHER" id="PTHR10183:SF382">
    <property type="entry name" value="CALPAIN-15"/>
    <property type="match status" value="1"/>
</dbReference>
<dbReference type="GO" id="GO:0004198">
    <property type="term" value="F:calcium-dependent cysteine-type endopeptidase activity"/>
    <property type="evidence" value="ECO:0007669"/>
    <property type="project" value="InterPro"/>
</dbReference>
<keyword evidence="3 7" id="KW-0863">Zinc-finger</keyword>
<keyword evidence="6" id="KW-0788">Thiol protease</keyword>
<feature type="region of interest" description="Disordered" evidence="8">
    <location>
        <begin position="1"/>
        <end position="34"/>
    </location>
</feature>
<protein>
    <submittedName>
        <fullName evidence="12">Calpain-15 (Small optic lobes homolog)</fullName>
    </submittedName>
</protein>
<dbReference type="CDD" id="cd00044">
    <property type="entry name" value="CysPc"/>
    <property type="match status" value="1"/>
</dbReference>
<dbReference type="InterPro" id="IPR003903">
    <property type="entry name" value="UIM_dom"/>
</dbReference>
<evidence type="ECO:0000256" key="2">
    <source>
        <dbReference type="ARBA" id="ARBA00022723"/>
    </source>
</evidence>
<reference evidence="11" key="1">
    <citation type="submission" date="2022-10" db="EMBL/GenBank/DDBJ databases">
        <authorList>
            <person name="Chen Y."/>
            <person name="Dougan E. K."/>
            <person name="Chan C."/>
            <person name="Rhodes N."/>
            <person name="Thang M."/>
        </authorList>
    </citation>
    <scope>NUCLEOTIDE SEQUENCE</scope>
</reference>
<evidence type="ECO:0000256" key="1">
    <source>
        <dbReference type="ARBA" id="ARBA00007623"/>
    </source>
</evidence>
<evidence type="ECO:0000256" key="4">
    <source>
        <dbReference type="ARBA" id="ARBA00022833"/>
    </source>
</evidence>
<feature type="compositionally biased region" description="Basic and acidic residues" evidence="8">
    <location>
        <begin position="643"/>
        <end position="657"/>
    </location>
</feature>
<feature type="domain" description="GRF-type" evidence="10">
    <location>
        <begin position="117"/>
        <end position="156"/>
    </location>
</feature>
<gene>
    <name evidence="11" type="ORF">C1SCF055_LOCUS7956</name>
</gene>
<feature type="domain" description="Calpain catalytic" evidence="9">
    <location>
        <begin position="164"/>
        <end position="433"/>
    </location>
</feature>
<dbReference type="EMBL" id="CAMXCT030000534">
    <property type="protein sequence ID" value="CAL4767360.1"/>
    <property type="molecule type" value="Genomic_DNA"/>
</dbReference>
<reference evidence="12 13" key="2">
    <citation type="submission" date="2024-05" db="EMBL/GenBank/DDBJ databases">
        <authorList>
            <person name="Chen Y."/>
            <person name="Shah S."/>
            <person name="Dougan E. K."/>
            <person name="Thang M."/>
            <person name="Chan C."/>
        </authorList>
    </citation>
    <scope>NUCLEOTIDE SEQUENCE [LARGE SCALE GENOMIC DNA]</scope>
</reference>
<dbReference type="GO" id="GO:0006508">
    <property type="term" value="P:proteolysis"/>
    <property type="evidence" value="ECO:0007669"/>
    <property type="project" value="UniProtKB-KW"/>
</dbReference>
<accession>A0A9P1BXC9</accession>
<dbReference type="Pfam" id="PF13041">
    <property type="entry name" value="PPR_2"/>
    <property type="match status" value="1"/>
</dbReference>
<organism evidence="11">
    <name type="scientific">Cladocopium goreaui</name>
    <dbReference type="NCBI Taxonomy" id="2562237"/>
    <lineage>
        <taxon>Eukaryota</taxon>
        <taxon>Sar</taxon>
        <taxon>Alveolata</taxon>
        <taxon>Dinophyceae</taxon>
        <taxon>Suessiales</taxon>
        <taxon>Symbiodiniaceae</taxon>
        <taxon>Cladocopium</taxon>
    </lineage>
</organism>
<keyword evidence="2" id="KW-0479">Metal-binding</keyword>
<dbReference type="PANTHER" id="PTHR10183">
    <property type="entry name" value="CALPAIN"/>
    <property type="match status" value="1"/>
</dbReference>
<dbReference type="InterPro" id="IPR000169">
    <property type="entry name" value="Pept_cys_AS"/>
</dbReference>
<dbReference type="InterPro" id="IPR002885">
    <property type="entry name" value="PPR_rpt"/>
</dbReference>
<keyword evidence="6" id="KW-0645">Protease</keyword>
<name>A0A9P1BXC9_9DINO</name>
<evidence type="ECO:0000313" key="13">
    <source>
        <dbReference type="Proteomes" id="UP001152797"/>
    </source>
</evidence>
<evidence type="ECO:0000256" key="3">
    <source>
        <dbReference type="ARBA" id="ARBA00022771"/>
    </source>
</evidence>
<keyword evidence="13" id="KW-1185">Reference proteome</keyword>
<dbReference type="InterPro" id="IPR038765">
    <property type="entry name" value="Papain-like_cys_pep_sf"/>
</dbReference>
<comment type="caution">
    <text evidence="11">The sequence shown here is derived from an EMBL/GenBank/DDBJ whole genome shotgun (WGS) entry which is preliminary data.</text>
</comment>
<feature type="region of interest" description="Disordered" evidence="8">
    <location>
        <begin position="1304"/>
        <end position="1336"/>
    </location>
</feature>
<dbReference type="PROSITE" id="PS51999">
    <property type="entry name" value="ZF_GRF"/>
    <property type="match status" value="1"/>
</dbReference>
<keyword evidence="4" id="KW-0862">Zinc</keyword>
<evidence type="ECO:0000256" key="8">
    <source>
        <dbReference type="SAM" id="MobiDB-lite"/>
    </source>
</evidence>
<dbReference type="SMART" id="SM00230">
    <property type="entry name" value="CysPc"/>
    <property type="match status" value="1"/>
</dbReference>
<dbReference type="OrthoDB" id="205770at2759"/>
<dbReference type="PRINTS" id="PR00704">
    <property type="entry name" value="CALPAIN"/>
</dbReference>
<evidence type="ECO:0000256" key="5">
    <source>
        <dbReference type="PIRSR" id="PIRSR622684-1"/>
    </source>
</evidence>
<dbReference type="EMBL" id="CAMXCT010000534">
    <property type="protein sequence ID" value="CAI3980048.1"/>
    <property type="molecule type" value="Genomic_DNA"/>
</dbReference>
<keyword evidence="6" id="KW-0378">Hydrolase</keyword>
<feature type="compositionally biased region" description="Basic and acidic residues" evidence="8">
    <location>
        <begin position="1411"/>
        <end position="1426"/>
    </location>
</feature>
<dbReference type="InterPro" id="IPR001300">
    <property type="entry name" value="Peptidase_C2_calpain_cat"/>
</dbReference>
<dbReference type="PROSITE" id="PS50203">
    <property type="entry name" value="CALPAIN_CAT"/>
    <property type="match status" value="1"/>
</dbReference>
<feature type="active site" evidence="5 6">
    <location>
        <position position="196"/>
    </location>
</feature>
<evidence type="ECO:0000256" key="6">
    <source>
        <dbReference type="PROSITE-ProRule" id="PRU00239"/>
    </source>
</evidence>
<dbReference type="Gene3D" id="1.25.40.10">
    <property type="entry name" value="Tetratricopeptide repeat domain"/>
    <property type="match status" value="2"/>
</dbReference>
<feature type="region of interest" description="Disordered" evidence="8">
    <location>
        <begin position="1657"/>
        <end position="1708"/>
    </location>
</feature>
<evidence type="ECO:0000313" key="11">
    <source>
        <dbReference type="EMBL" id="CAI3980048.1"/>
    </source>
</evidence>
<dbReference type="SMART" id="SM00726">
    <property type="entry name" value="UIM"/>
    <property type="match status" value="2"/>
</dbReference>
<feature type="active site" evidence="5 6">
    <location>
        <position position="385"/>
    </location>
</feature>
<comment type="similarity">
    <text evidence="1">Belongs to the peptidase C2 family.</text>
</comment>
<evidence type="ECO:0000256" key="7">
    <source>
        <dbReference type="PROSITE-ProRule" id="PRU01343"/>
    </source>
</evidence>